<reference evidence="14" key="1">
    <citation type="submission" date="2019-07" db="EMBL/GenBank/DDBJ databases">
        <title>Shewanella sp. YLB-08 draft genomic sequence.</title>
        <authorList>
            <person name="Yu L."/>
        </authorList>
    </citation>
    <scope>NUCLEOTIDE SEQUENCE [LARGE SCALE GENOMIC DNA]</scope>
    <source>
        <strain evidence="14">JCM 20706</strain>
    </source>
</reference>
<evidence type="ECO:0000256" key="7">
    <source>
        <dbReference type="ARBA" id="ARBA00022729"/>
    </source>
</evidence>
<dbReference type="GO" id="GO:0042597">
    <property type="term" value="C:periplasmic space"/>
    <property type="evidence" value="ECO:0007669"/>
    <property type="project" value="UniProtKB-SubCell"/>
</dbReference>
<dbReference type="OrthoDB" id="13290at2"/>
<keyword evidence="4" id="KW-0813">Transport</keyword>
<dbReference type="AlphaFoldDB" id="A0A553JUU7"/>
<proteinExistence type="inferred from homology"/>
<dbReference type="Proteomes" id="UP000318126">
    <property type="component" value="Unassembled WGS sequence"/>
</dbReference>
<keyword evidence="7 12" id="KW-0732">Signal</keyword>
<feature type="signal peptide" evidence="12">
    <location>
        <begin position="1"/>
        <end position="18"/>
    </location>
</feature>
<evidence type="ECO:0000256" key="6">
    <source>
        <dbReference type="ARBA" id="ARBA00022723"/>
    </source>
</evidence>
<comment type="subcellular location">
    <subcellularLocation>
        <location evidence="1">Periplasm</location>
    </subcellularLocation>
</comment>
<gene>
    <name evidence="13" type="ORF">FN961_00920</name>
</gene>
<protein>
    <recommendedName>
        <fullName evidence="3">Periplasmic nitrate reductase, electron transfer subunit</fullName>
    </recommendedName>
    <alternativeName>
        <fullName evidence="11">Diheme cytochrome c NapB</fullName>
    </alternativeName>
</protein>
<comment type="similarity">
    <text evidence="2">Belongs to the NapB family.</text>
</comment>
<evidence type="ECO:0000313" key="14">
    <source>
        <dbReference type="Proteomes" id="UP000318126"/>
    </source>
</evidence>
<evidence type="ECO:0000256" key="11">
    <source>
        <dbReference type="ARBA" id="ARBA00031832"/>
    </source>
</evidence>
<evidence type="ECO:0000256" key="12">
    <source>
        <dbReference type="SAM" id="SignalP"/>
    </source>
</evidence>
<comment type="caution">
    <text evidence="13">The sequence shown here is derived from an EMBL/GenBank/DDBJ whole genome shotgun (WGS) entry which is preliminary data.</text>
</comment>
<keyword evidence="10" id="KW-0408">Iron</keyword>
<evidence type="ECO:0000256" key="10">
    <source>
        <dbReference type="ARBA" id="ARBA00023004"/>
    </source>
</evidence>
<dbReference type="InterPro" id="IPR005591">
    <property type="entry name" value="NapB"/>
</dbReference>
<dbReference type="SUPFAM" id="SSF48695">
    <property type="entry name" value="Multiheme cytochromes"/>
    <property type="match status" value="1"/>
</dbReference>
<evidence type="ECO:0000256" key="4">
    <source>
        <dbReference type="ARBA" id="ARBA00022448"/>
    </source>
</evidence>
<evidence type="ECO:0000256" key="8">
    <source>
        <dbReference type="ARBA" id="ARBA00022764"/>
    </source>
</evidence>
<accession>A0A553JUU7</accession>
<keyword evidence="8" id="KW-0574">Periplasm</keyword>
<dbReference type="EMBL" id="VKGK01000001">
    <property type="protein sequence ID" value="TRY16224.1"/>
    <property type="molecule type" value="Genomic_DNA"/>
</dbReference>
<evidence type="ECO:0000256" key="9">
    <source>
        <dbReference type="ARBA" id="ARBA00022982"/>
    </source>
</evidence>
<organism evidence="13 14">
    <name type="scientific">Shewanella hanedai</name>
    <name type="common">Alteromonas hanedai</name>
    <dbReference type="NCBI Taxonomy" id="25"/>
    <lineage>
        <taxon>Bacteria</taxon>
        <taxon>Pseudomonadati</taxon>
        <taxon>Pseudomonadota</taxon>
        <taxon>Gammaproteobacteria</taxon>
        <taxon>Alteromonadales</taxon>
        <taxon>Shewanellaceae</taxon>
        <taxon>Shewanella</taxon>
    </lineage>
</organism>
<dbReference type="InterPro" id="IPR036280">
    <property type="entry name" value="Multihaem_cyt_sf"/>
</dbReference>
<dbReference type="PANTHER" id="PTHR38604:SF1">
    <property type="entry name" value="PERIPLASMIC NITRATE REDUCTASE, ELECTRON TRANSFER SUBUNIT"/>
    <property type="match status" value="1"/>
</dbReference>
<keyword evidence="6" id="KW-0479">Metal-binding</keyword>
<keyword evidence="14" id="KW-1185">Reference proteome</keyword>
<dbReference type="PROSITE" id="PS51257">
    <property type="entry name" value="PROKAR_LIPOPROTEIN"/>
    <property type="match status" value="1"/>
</dbReference>
<sequence>MKKLFTAAALIMALAACSGQQTNTQADPVNVSSLGQSAITDIRAADAMPIYPKRGASIERDFVHQPPMIPHKADYKITMKRNGCMSCHSWDKAKKRKATPIDISHVKDDKGSLNNQYYSCTQCHAPMAENKLQLVENTFSNK</sequence>
<dbReference type="GO" id="GO:0046872">
    <property type="term" value="F:metal ion binding"/>
    <property type="evidence" value="ECO:0007669"/>
    <property type="project" value="UniProtKB-KW"/>
</dbReference>
<keyword evidence="9" id="KW-0249">Electron transport</keyword>
<dbReference type="RefSeq" id="WP_143562669.1">
    <property type="nucleotide sequence ID" value="NZ_BMPL01000001.1"/>
</dbReference>
<dbReference type="GO" id="GO:0009061">
    <property type="term" value="P:anaerobic respiration"/>
    <property type="evidence" value="ECO:0007669"/>
    <property type="project" value="InterPro"/>
</dbReference>
<dbReference type="Pfam" id="PF03892">
    <property type="entry name" value="NapB"/>
    <property type="match status" value="1"/>
</dbReference>
<evidence type="ECO:0000256" key="2">
    <source>
        <dbReference type="ARBA" id="ARBA00007368"/>
    </source>
</evidence>
<dbReference type="PANTHER" id="PTHR38604">
    <property type="entry name" value="PERIPLASMIC NITRATE REDUCTASE, ELECTRON TRANSFER SUBUNIT"/>
    <property type="match status" value="1"/>
</dbReference>
<feature type="chain" id="PRO_5021814473" description="Periplasmic nitrate reductase, electron transfer subunit" evidence="12">
    <location>
        <begin position="19"/>
        <end position="142"/>
    </location>
</feature>
<keyword evidence="5" id="KW-0349">Heme</keyword>
<dbReference type="Gene3D" id="1.10.1130.10">
    <property type="entry name" value="Flavocytochrome C3, Chain A"/>
    <property type="match status" value="1"/>
</dbReference>
<name>A0A553JUU7_SHEHA</name>
<evidence type="ECO:0000256" key="3">
    <source>
        <dbReference type="ARBA" id="ARBA00013773"/>
    </source>
</evidence>
<evidence type="ECO:0000256" key="5">
    <source>
        <dbReference type="ARBA" id="ARBA00022617"/>
    </source>
</evidence>
<evidence type="ECO:0000256" key="1">
    <source>
        <dbReference type="ARBA" id="ARBA00004418"/>
    </source>
</evidence>
<evidence type="ECO:0000313" key="13">
    <source>
        <dbReference type="EMBL" id="TRY16224.1"/>
    </source>
</evidence>